<reference evidence="1 2" key="1">
    <citation type="journal article" date="2021" name="bioRxiv">
        <title>Chromosome-scale and haplotype-resolved genome assembly of a tetraploid potato cultivar.</title>
        <authorList>
            <person name="Sun H."/>
            <person name="Jiao W.-B."/>
            <person name="Krause K."/>
            <person name="Campoy J.A."/>
            <person name="Goel M."/>
            <person name="Folz-Donahue K."/>
            <person name="Kukat C."/>
            <person name="Huettel B."/>
            <person name="Schneeberger K."/>
        </authorList>
    </citation>
    <scope>NUCLEOTIDE SEQUENCE [LARGE SCALE GENOMIC DNA]</scope>
    <source>
        <strain evidence="1">SolTubOtavaFocal</strain>
        <tissue evidence="1">Leaves</tissue>
    </source>
</reference>
<dbReference type="InterPro" id="IPR001969">
    <property type="entry name" value="Aspartic_peptidase_AS"/>
</dbReference>
<dbReference type="Proteomes" id="UP000826656">
    <property type="component" value="Unassembled WGS sequence"/>
</dbReference>
<keyword evidence="2" id="KW-1185">Reference proteome</keyword>
<sequence>MRNLHPVIDANLQNYPHGDYWRRSTGRVGATMKLQGEINGKKVLILVDSGSTHNFVADSIVEEHNIPVDMVPTFGVQIGNGDIIRCNKVCRNLQIQLPGLASLNTIQANWKDMFLIFNWQGKRYKLHGVTSTDSVTTSL</sequence>
<accession>A0ABQ7V0X7</accession>
<name>A0ABQ7V0X7_SOLTU</name>
<dbReference type="SUPFAM" id="SSF50630">
    <property type="entry name" value="Acid proteases"/>
    <property type="match status" value="1"/>
</dbReference>
<dbReference type="InterPro" id="IPR021109">
    <property type="entry name" value="Peptidase_aspartic_dom_sf"/>
</dbReference>
<comment type="caution">
    <text evidence="1">The sequence shown here is derived from an EMBL/GenBank/DDBJ whole genome shotgun (WGS) entry which is preliminary data.</text>
</comment>
<evidence type="ECO:0000313" key="1">
    <source>
        <dbReference type="EMBL" id="KAH0757739.1"/>
    </source>
</evidence>
<dbReference type="EMBL" id="JAIVGD010000015">
    <property type="protein sequence ID" value="KAH0757739.1"/>
    <property type="molecule type" value="Genomic_DNA"/>
</dbReference>
<evidence type="ECO:0000313" key="2">
    <source>
        <dbReference type="Proteomes" id="UP000826656"/>
    </source>
</evidence>
<proteinExistence type="predicted"/>
<dbReference type="CDD" id="cd00303">
    <property type="entry name" value="retropepsin_like"/>
    <property type="match status" value="1"/>
</dbReference>
<gene>
    <name evidence="1" type="ORF">KY290_021232</name>
</gene>
<organism evidence="1 2">
    <name type="scientific">Solanum tuberosum</name>
    <name type="common">Potato</name>
    <dbReference type="NCBI Taxonomy" id="4113"/>
    <lineage>
        <taxon>Eukaryota</taxon>
        <taxon>Viridiplantae</taxon>
        <taxon>Streptophyta</taxon>
        <taxon>Embryophyta</taxon>
        <taxon>Tracheophyta</taxon>
        <taxon>Spermatophyta</taxon>
        <taxon>Magnoliopsida</taxon>
        <taxon>eudicotyledons</taxon>
        <taxon>Gunneridae</taxon>
        <taxon>Pentapetalae</taxon>
        <taxon>asterids</taxon>
        <taxon>lamiids</taxon>
        <taxon>Solanales</taxon>
        <taxon>Solanaceae</taxon>
        <taxon>Solanoideae</taxon>
        <taxon>Solaneae</taxon>
        <taxon>Solanum</taxon>
    </lineage>
</organism>
<protein>
    <submittedName>
        <fullName evidence="1">Uncharacterized protein</fullName>
    </submittedName>
</protein>
<dbReference type="Gene3D" id="2.40.70.10">
    <property type="entry name" value="Acid Proteases"/>
    <property type="match status" value="1"/>
</dbReference>
<dbReference type="PROSITE" id="PS00141">
    <property type="entry name" value="ASP_PROTEASE"/>
    <property type="match status" value="1"/>
</dbReference>
<dbReference type="Pfam" id="PF08284">
    <property type="entry name" value="RVP_2"/>
    <property type="match status" value="1"/>
</dbReference>